<comment type="caution">
    <text evidence="2">The sequence shown here is derived from an EMBL/GenBank/DDBJ whole genome shotgun (WGS) entry which is preliminary data.</text>
</comment>
<evidence type="ECO:0000256" key="1">
    <source>
        <dbReference type="SAM" id="MobiDB-lite"/>
    </source>
</evidence>
<evidence type="ECO:0000313" key="2">
    <source>
        <dbReference type="EMBL" id="NYJ32846.1"/>
    </source>
</evidence>
<dbReference type="EMBL" id="JACCFS010000001">
    <property type="protein sequence ID" value="NYJ32846.1"/>
    <property type="molecule type" value="Genomic_DNA"/>
</dbReference>
<reference evidence="2 3" key="1">
    <citation type="submission" date="2020-07" db="EMBL/GenBank/DDBJ databases">
        <title>Sequencing the genomes of 1000 actinobacteria strains.</title>
        <authorList>
            <person name="Klenk H.-P."/>
        </authorList>
    </citation>
    <scope>NUCLEOTIDE SEQUENCE [LARGE SCALE GENOMIC DNA]</scope>
    <source>
        <strain evidence="2 3">DSM 44442</strain>
    </source>
</reference>
<organism evidence="2 3">
    <name type="scientific">Nocardiopsis aegyptia</name>
    <dbReference type="NCBI Taxonomy" id="220378"/>
    <lineage>
        <taxon>Bacteria</taxon>
        <taxon>Bacillati</taxon>
        <taxon>Actinomycetota</taxon>
        <taxon>Actinomycetes</taxon>
        <taxon>Streptosporangiales</taxon>
        <taxon>Nocardiopsidaceae</taxon>
        <taxon>Nocardiopsis</taxon>
    </lineage>
</organism>
<dbReference type="Proteomes" id="UP000572051">
    <property type="component" value="Unassembled WGS sequence"/>
</dbReference>
<dbReference type="AlphaFoldDB" id="A0A7Z0EIX3"/>
<gene>
    <name evidence="2" type="ORF">HNR10_000727</name>
</gene>
<protein>
    <submittedName>
        <fullName evidence="2">Uncharacterized protein</fullName>
    </submittedName>
</protein>
<feature type="region of interest" description="Disordered" evidence="1">
    <location>
        <begin position="1"/>
        <end position="22"/>
    </location>
</feature>
<proteinExistence type="predicted"/>
<sequence>MGAAAGGQRRVRGGGPLIRSGTRNDVTRFRQAFAATRWRAAQHDLVLDRTQGLLGSVYTLTSLKGRPAILYDLGEVHAHLDRLAMSRS</sequence>
<name>A0A7Z0EIX3_9ACTN</name>
<keyword evidence="3" id="KW-1185">Reference proteome</keyword>
<evidence type="ECO:0000313" key="3">
    <source>
        <dbReference type="Proteomes" id="UP000572051"/>
    </source>
</evidence>
<accession>A0A7Z0EIX3</accession>